<dbReference type="PROSITE" id="PS50110">
    <property type="entry name" value="RESPONSE_REGULATORY"/>
    <property type="match status" value="1"/>
</dbReference>
<dbReference type="GO" id="GO:0000160">
    <property type="term" value="P:phosphorelay signal transduction system"/>
    <property type="evidence" value="ECO:0007669"/>
    <property type="project" value="InterPro"/>
</dbReference>
<dbReference type="InterPro" id="IPR016837">
    <property type="entry name" value="Uncharacterised_Ycf55_cyanobac"/>
</dbReference>
<dbReference type="AlphaFoldDB" id="A0A1L9QKX3"/>
<dbReference type="EMBL" id="MLAW01000056">
    <property type="protein sequence ID" value="OJJ18378.1"/>
    <property type="molecule type" value="Genomic_DNA"/>
</dbReference>
<comment type="caution">
    <text evidence="4">The sequence shown here is derived from an EMBL/GenBank/DDBJ whole genome shotgun (WGS) entry which is preliminary data.</text>
</comment>
<feature type="compositionally biased region" description="Low complexity" evidence="2">
    <location>
        <begin position="251"/>
        <end position="260"/>
    </location>
</feature>
<evidence type="ECO:0000313" key="5">
    <source>
        <dbReference type="Proteomes" id="UP000183940"/>
    </source>
</evidence>
<dbReference type="InterPro" id="IPR051015">
    <property type="entry name" value="EvgA-like"/>
</dbReference>
<keyword evidence="5" id="KW-1185">Reference proteome</keyword>
<feature type="region of interest" description="Disordered" evidence="2">
    <location>
        <begin position="228"/>
        <end position="260"/>
    </location>
</feature>
<evidence type="ECO:0000259" key="3">
    <source>
        <dbReference type="PROSITE" id="PS50110"/>
    </source>
</evidence>
<reference evidence="4" key="1">
    <citation type="submission" date="2016-10" db="EMBL/GenBank/DDBJ databases">
        <title>CRISPR-Cas defence system in Roseofilum reptotaenium: evidence of a bacteriophage-cyanobacterium arms race in the coral black band disease.</title>
        <authorList>
            <person name="Buerger P."/>
            <person name="Wood-Charlson E.M."/>
            <person name="Weynberg K.D."/>
            <person name="Willis B."/>
            <person name="Van Oppen M.J."/>
        </authorList>
    </citation>
    <scope>NUCLEOTIDE SEQUENCE [LARGE SCALE GENOMIC DNA]</scope>
    <source>
        <strain evidence="4">AO1-A</strain>
    </source>
</reference>
<dbReference type="InterPro" id="IPR001789">
    <property type="entry name" value="Sig_transdc_resp-reg_receiver"/>
</dbReference>
<protein>
    <recommendedName>
        <fullName evidence="3">Response regulatory domain-containing protein</fullName>
    </recommendedName>
</protein>
<feature type="modified residue" description="4-aspartylphosphate" evidence="1">
    <location>
        <position position="69"/>
    </location>
</feature>
<gene>
    <name evidence="4" type="ORF">BI308_22350</name>
</gene>
<sequence>MSNSQPSSISLLLIVPSRIFRLGLQVALESYPEITVMAEVETPNEALTYLQAQRLSMSDRPGVGIIAIDTALETSLTQNALLRFCQTLKTSYPHYRLVLLTDPGTVSWQRTRAVGVDGYCPKTADRTQLVAMLKQVAMGESYQVSVDPSSSKGDRPSWWTRVKHRWYLWDIKAISDVEAKLKVQLNQPGLSVLERVVIRGRLRELFTARWCIHWLLAPRLEAVEFQETTENNGDRPNSGISPNQSLVPAQSSSSDPEWSESLIPISPRQQVLETTATHLQFQLNNLTHTPLELDILKPQKRQELLQVILEEWEVLLEDLKFSQIQGDQLLSKKLDFLRDLWSAVVTQFFGKYSRIMVKGAEVEIVPILLQDIDRIQAEYLEKVPLFIGLLNYLVYEIPLMIDNRLYAAGTPEAQKRAEMLTQNLIVQLGNSVVNPLLNHFADVVAVKQIFYDQELITSRKIERFRNDLSWKSRQQQWFGEPKAIFESQYSLLVLEARGIQKVSIYAPRREELDQLNGWSLVVTLMLEGRDAIAPRLQALVGSVGQVLIYVLTHIIGRGLGLVARGVLQGIGNSWSDSRLSGNGERPK</sequence>
<accession>A0A1L9QKX3</accession>
<evidence type="ECO:0000256" key="1">
    <source>
        <dbReference type="PROSITE-ProRule" id="PRU00169"/>
    </source>
</evidence>
<dbReference type="Proteomes" id="UP000183940">
    <property type="component" value="Unassembled WGS sequence"/>
</dbReference>
<dbReference type="STRING" id="1925591.BI308_22350"/>
<evidence type="ECO:0000256" key="2">
    <source>
        <dbReference type="SAM" id="MobiDB-lite"/>
    </source>
</evidence>
<proteinExistence type="predicted"/>
<name>A0A1L9QKX3_9CYAN</name>
<evidence type="ECO:0000313" key="4">
    <source>
        <dbReference type="EMBL" id="OJJ18378.1"/>
    </source>
</evidence>
<keyword evidence="1" id="KW-0597">Phosphoprotein</keyword>
<organism evidence="4 5">
    <name type="scientific">Roseofilum reptotaenium AO1-A</name>
    <dbReference type="NCBI Taxonomy" id="1925591"/>
    <lineage>
        <taxon>Bacteria</taxon>
        <taxon>Bacillati</taxon>
        <taxon>Cyanobacteriota</taxon>
        <taxon>Cyanophyceae</taxon>
        <taxon>Desertifilales</taxon>
        <taxon>Desertifilaceae</taxon>
        <taxon>Roseofilum</taxon>
    </lineage>
</organism>
<feature type="compositionally biased region" description="Polar residues" evidence="2">
    <location>
        <begin position="228"/>
        <end position="250"/>
    </location>
</feature>
<dbReference type="PANTHER" id="PTHR45566">
    <property type="entry name" value="HTH-TYPE TRANSCRIPTIONAL REGULATOR YHJB-RELATED"/>
    <property type="match status" value="1"/>
</dbReference>
<dbReference type="InterPro" id="IPR011006">
    <property type="entry name" value="CheY-like_superfamily"/>
</dbReference>
<dbReference type="PANTHER" id="PTHR45566:SF1">
    <property type="entry name" value="HTH-TYPE TRANSCRIPTIONAL REGULATOR YHJB-RELATED"/>
    <property type="match status" value="1"/>
</dbReference>
<dbReference type="SUPFAM" id="SSF52172">
    <property type="entry name" value="CheY-like"/>
    <property type="match status" value="1"/>
</dbReference>
<dbReference type="Gene3D" id="3.40.50.2300">
    <property type="match status" value="1"/>
</dbReference>
<dbReference type="Pfam" id="PF12452">
    <property type="entry name" value="DUF3685"/>
    <property type="match status" value="1"/>
</dbReference>
<dbReference type="InterPro" id="IPR022552">
    <property type="entry name" value="UPF_Ycf55"/>
</dbReference>
<feature type="domain" description="Response regulatory" evidence="3">
    <location>
        <begin position="10"/>
        <end position="137"/>
    </location>
</feature>
<dbReference type="PIRSF" id="PIRSF026434">
    <property type="entry name" value="RR_ycf55_prd"/>
    <property type="match status" value="1"/>
</dbReference>